<dbReference type="AlphaFoldDB" id="A0A951PRE0"/>
<protein>
    <submittedName>
        <fullName evidence="1">Uncharacterized protein</fullName>
    </submittedName>
</protein>
<evidence type="ECO:0000313" key="2">
    <source>
        <dbReference type="Proteomes" id="UP000753908"/>
    </source>
</evidence>
<sequence length="124" mass="14087">MSQSPLAAAVAWQGYLLLGRGMVYIKPDRTPSERLILTHYCSLEQFWKSIPTAERTLHLNCSFYNLLSSYCQLTEYVVCYPKNASAELEVTSFDHLEPPAEYTSLKSKGFFQSGDGLLITFNYN</sequence>
<reference evidence="1" key="1">
    <citation type="submission" date="2021-05" db="EMBL/GenBank/DDBJ databases">
        <authorList>
            <person name="Pietrasiak N."/>
            <person name="Ward R."/>
            <person name="Stajich J.E."/>
            <person name="Kurbessoian T."/>
        </authorList>
    </citation>
    <scope>NUCLEOTIDE SEQUENCE</scope>
    <source>
        <strain evidence="1">CPER-KK1</strain>
    </source>
</reference>
<dbReference type="Proteomes" id="UP000753908">
    <property type="component" value="Unassembled WGS sequence"/>
</dbReference>
<accession>A0A951PRE0</accession>
<gene>
    <name evidence="1" type="ORF">KME25_29355</name>
</gene>
<comment type="caution">
    <text evidence="1">The sequence shown here is derived from an EMBL/GenBank/DDBJ whole genome shotgun (WGS) entry which is preliminary data.</text>
</comment>
<reference evidence="1" key="2">
    <citation type="journal article" date="2022" name="Microbiol. Resour. Announc.">
        <title>Metagenome Sequencing to Explore Phylogenomics of Terrestrial Cyanobacteria.</title>
        <authorList>
            <person name="Ward R.D."/>
            <person name="Stajich J.E."/>
            <person name="Johansen J.R."/>
            <person name="Huntemann M."/>
            <person name="Clum A."/>
            <person name="Foster B."/>
            <person name="Foster B."/>
            <person name="Roux S."/>
            <person name="Palaniappan K."/>
            <person name="Varghese N."/>
            <person name="Mukherjee S."/>
            <person name="Reddy T.B.K."/>
            <person name="Daum C."/>
            <person name="Copeland A."/>
            <person name="Chen I.A."/>
            <person name="Ivanova N.N."/>
            <person name="Kyrpides N.C."/>
            <person name="Shapiro N."/>
            <person name="Eloe-Fadrosh E.A."/>
            <person name="Pietrasiak N."/>
        </authorList>
    </citation>
    <scope>NUCLEOTIDE SEQUENCE</scope>
    <source>
        <strain evidence="1">CPER-KK1</strain>
    </source>
</reference>
<organism evidence="1 2">
    <name type="scientific">Symplocastrum torsivum CPER-KK1</name>
    <dbReference type="NCBI Taxonomy" id="450513"/>
    <lineage>
        <taxon>Bacteria</taxon>
        <taxon>Bacillati</taxon>
        <taxon>Cyanobacteriota</taxon>
        <taxon>Cyanophyceae</taxon>
        <taxon>Oscillatoriophycideae</taxon>
        <taxon>Oscillatoriales</taxon>
        <taxon>Microcoleaceae</taxon>
        <taxon>Symplocastrum</taxon>
    </lineage>
</organism>
<dbReference type="EMBL" id="JAHHIF010000064">
    <property type="protein sequence ID" value="MBW4548512.1"/>
    <property type="molecule type" value="Genomic_DNA"/>
</dbReference>
<name>A0A951PRE0_9CYAN</name>
<evidence type="ECO:0000313" key="1">
    <source>
        <dbReference type="EMBL" id="MBW4548512.1"/>
    </source>
</evidence>
<proteinExistence type="predicted"/>